<evidence type="ECO:0000256" key="1">
    <source>
        <dbReference type="SAM" id="Phobius"/>
    </source>
</evidence>
<sequence length="62" mass="7341">MFTTGQYIFAALFVIVFTIIIVITYKRDKKLHLKNYSGVKWVAITFIIFIISLFIIKHFLKN</sequence>
<evidence type="ECO:0000313" key="2">
    <source>
        <dbReference type="EMBL" id="EWH12745.1"/>
    </source>
</evidence>
<protein>
    <submittedName>
        <fullName evidence="2">Uncharacterized protein</fullName>
    </submittedName>
</protein>
<feature type="transmembrane region" description="Helical" evidence="1">
    <location>
        <begin position="6"/>
        <end position="25"/>
    </location>
</feature>
<comment type="caution">
    <text evidence="2">The sequence shown here is derived from an EMBL/GenBank/DDBJ whole genome shotgun (WGS) entry which is preliminary data.</text>
</comment>
<keyword evidence="1" id="KW-0812">Transmembrane</keyword>
<gene>
    <name evidence="2" type="ORF">KLA_13204</name>
</gene>
<reference evidence="2 3" key="1">
    <citation type="journal article" date="2014" name="Genome Announc.">
        <title>Draft Genome Sequence of the Carrageenan-Degrading Bacterium Cellulophaga sp. Strain KL-A, Isolated from Decaying Marine Algae.</title>
        <authorList>
            <person name="Shan D."/>
            <person name="Ying J."/>
            <person name="Li X."/>
            <person name="Gao Z."/>
            <person name="Wei G."/>
            <person name="Shao Z."/>
        </authorList>
    </citation>
    <scope>NUCLEOTIDE SEQUENCE [LARGE SCALE GENOMIC DNA]</scope>
    <source>
        <strain evidence="2 3">KL-A</strain>
    </source>
</reference>
<accession>A0ABP3B4H3</accession>
<feature type="transmembrane region" description="Helical" evidence="1">
    <location>
        <begin position="37"/>
        <end position="56"/>
    </location>
</feature>
<proteinExistence type="predicted"/>
<keyword evidence="1" id="KW-0472">Membrane</keyword>
<name>A0ABP3B4H3_9FLAO</name>
<dbReference type="EMBL" id="ARZX01000018">
    <property type="protein sequence ID" value="EWH12745.1"/>
    <property type="molecule type" value="Genomic_DNA"/>
</dbReference>
<organism evidence="2 3">
    <name type="scientific">Cellulophaga geojensis KL-A</name>
    <dbReference type="NCBI Taxonomy" id="1328323"/>
    <lineage>
        <taxon>Bacteria</taxon>
        <taxon>Pseudomonadati</taxon>
        <taxon>Bacteroidota</taxon>
        <taxon>Flavobacteriia</taxon>
        <taxon>Flavobacteriales</taxon>
        <taxon>Flavobacteriaceae</taxon>
        <taxon>Cellulophaga</taxon>
    </lineage>
</organism>
<keyword evidence="1" id="KW-1133">Transmembrane helix</keyword>
<dbReference type="Proteomes" id="UP000019275">
    <property type="component" value="Unassembled WGS sequence"/>
</dbReference>
<evidence type="ECO:0000313" key="3">
    <source>
        <dbReference type="Proteomes" id="UP000019275"/>
    </source>
</evidence>
<keyword evidence="3" id="KW-1185">Reference proteome</keyword>